<organism evidence="1 2">
    <name type="scientific">Paenibacillus cellulosilyticus</name>
    <dbReference type="NCBI Taxonomy" id="375489"/>
    <lineage>
        <taxon>Bacteria</taxon>
        <taxon>Bacillati</taxon>
        <taxon>Bacillota</taxon>
        <taxon>Bacilli</taxon>
        <taxon>Bacillales</taxon>
        <taxon>Paenibacillaceae</taxon>
        <taxon>Paenibacillus</taxon>
    </lineage>
</organism>
<comment type="caution">
    <text evidence="1">The sequence shown here is derived from an EMBL/GenBank/DDBJ whole genome shotgun (WGS) entry which is preliminary data.</text>
</comment>
<sequence>MGNEKLLVLSDDKKAVCLKSIKDLFFAAKQLHDWLDKDELTQEMSGILPSLIESHFSEIAKALNYESVLTKEKTERHQQIRKANERIRVLEKQLGEGKPIDGLKEQLKYLADIVSKWWDVYGFHHVSDEVFSEHGHYKARFCFMLDHISMYSDTPETDKKNAKDRINQLIEEGYDIVFENGDRHPRLIDNDNNRTRVVNLIQSRFPSAKVWTTKNHYDDRNGVYFFRDVEVYIYDLRDIPVGTEN</sequence>
<evidence type="ECO:0000313" key="2">
    <source>
        <dbReference type="Proteomes" id="UP000246635"/>
    </source>
</evidence>
<dbReference type="EMBL" id="QGTQ01000003">
    <property type="protein sequence ID" value="PWW06314.1"/>
    <property type="molecule type" value="Genomic_DNA"/>
</dbReference>
<dbReference type="AlphaFoldDB" id="A0A2V2YXH0"/>
<reference evidence="1 2" key="1">
    <citation type="submission" date="2018-05" db="EMBL/GenBank/DDBJ databases">
        <title>Genomic Encyclopedia of Type Strains, Phase III (KMG-III): the genomes of soil and plant-associated and newly described type strains.</title>
        <authorList>
            <person name="Whitman W."/>
        </authorList>
    </citation>
    <scope>NUCLEOTIDE SEQUENCE [LARGE SCALE GENOMIC DNA]</scope>
    <source>
        <strain evidence="1 2">CECT 5696</strain>
    </source>
</reference>
<name>A0A2V2YXH0_9BACL</name>
<keyword evidence="2" id="KW-1185">Reference proteome</keyword>
<proteinExistence type="predicted"/>
<dbReference type="Proteomes" id="UP000246635">
    <property type="component" value="Unassembled WGS sequence"/>
</dbReference>
<protein>
    <submittedName>
        <fullName evidence="1">Uncharacterized protein</fullName>
    </submittedName>
</protein>
<dbReference type="RefSeq" id="WP_110042995.1">
    <property type="nucleotide sequence ID" value="NZ_CP054609.1"/>
</dbReference>
<evidence type="ECO:0000313" key="1">
    <source>
        <dbReference type="EMBL" id="PWW06314.1"/>
    </source>
</evidence>
<gene>
    <name evidence="1" type="ORF">DFQ01_103216</name>
</gene>
<accession>A0A2V2YXH0</accession>
<dbReference type="OrthoDB" id="2589874at2"/>